<dbReference type="InterPro" id="IPR002656">
    <property type="entry name" value="Acyl_transf_3_dom"/>
</dbReference>
<feature type="transmembrane region" description="Helical" evidence="1">
    <location>
        <begin position="132"/>
        <end position="156"/>
    </location>
</feature>
<feature type="transmembrane region" description="Helical" evidence="1">
    <location>
        <begin position="95"/>
        <end position="112"/>
    </location>
</feature>
<dbReference type="GO" id="GO:0016747">
    <property type="term" value="F:acyltransferase activity, transferring groups other than amino-acyl groups"/>
    <property type="evidence" value="ECO:0007669"/>
    <property type="project" value="InterPro"/>
</dbReference>
<comment type="caution">
    <text evidence="3">The sequence shown here is derived from an EMBL/GenBank/DDBJ whole genome shotgun (WGS) entry which is preliminary data.</text>
</comment>
<feature type="transmembrane region" description="Helical" evidence="1">
    <location>
        <begin position="348"/>
        <end position="370"/>
    </location>
</feature>
<accession>A0A7W6CTW1</accession>
<dbReference type="AlphaFoldDB" id="A0A7W6CTW1"/>
<feature type="transmembrane region" description="Helical" evidence="1">
    <location>
        <begin position="176"/>
        <end position="199"/>
    </location>
</feature>
<gene>
    <name evidence="3" type="ORF">GGR38_004747</name>
</gene>
<organism evidence="3 4">
    <name type="scientific">Novosphingobium sediminicola</name>
    <dbReference type="NCBI Taxonomy" id="563162"/>
    <lineage>
        <taxon>Bacteria</taxon>
        <taxon>Pseudomonadati</taxon>
        <taxon>Pseudomonadota</taxon>
        <taxon>Alphaproteobacteria</taxon>
        <taxon>Sphingomonadales</taxon>
        <taxon>Sphingomonadaceae</taxon>
        <taxon>Novosphingobium</taxon>
    </lineage>
</organism>
<feature type="domain" description="Acyltransferase 3" evidence="2">
    <location>
        <begin position="55"/>
        <end position="358"/>
    </location>
</feature>
<evidence type="ECO:0000313" key="4">
    <source>
        <dbReference type="Proteomes" id="UP000548867"/>
    </source>
</evidence>
<dbReference type="GO" id="GO:0000271">
    <property type="term" value="P:polysaccharide biosynthetic process"/>
    <property type="evidence" value="ECO:0007669"/>
    <property type="project" value="TreeGrafter"/>
</dbReference>
<dbReference type="GO" id="GO:0016020">
    <property type="term" value="C:membrane"/>
    <property type="evidence" value="ECO:0007669"/>
    <property type="project" value="TreeGrafter"/>
</dbReference>
<keyword evidence="1" id="KW-1133">Transmembrane helix</keyword>
<feature type="transmembrane region" description="Helical" evidence="1">
    <location>
        <begin position="262"/>
        <end position="278"/>
    </location>
</feature>
<keyword evidence="1" id="KW-0812">Transmembrane</keyword>
<sequence length="398" mass="44771">MAGNHTSRFSRSPILLLLSLAVKSLWYLQSGQHTGRITNQIFGGLIEMPSRRLEGLQALRFIAAAMVVVTHATLYTSERFRPMPLWPNGTRGVDIFFVISGFVIVWSSHNLIDKPYGWAAFLGKRINRIVPLYWFATSIKVLIMLATAGLALHSVLDTSLVINSLLFIPTRKLDGQIEPLLGVGWTLNFEMMFYAVFAISLITKRSYVQVCGMILLLLSSISVLRGENFPAWQFYFNNIVVEFLFGMLIAVYFEKERSVSRLLAWSSFALGFIWTLLSRNQLGLPRWLDCGVPAALIVFGTVALESEARRWVGKPLRFLGAASYAIYLFHPMFAPIGAILAARLHVQSITFSVTLCWIIGVSVGSAAHLIEPYINACWQAMIKSLLRYWPDTFHKRGV</sequence>
<dbReference type="RefSeq" id="WP_183629348.1">
    <property type="nucleotide sequence ID" value="NZ_JACIDX010000035.1"/>
</dbReference>
<dbReference type="EMBL" id="JACIDX010000035">
    <property type="protein sequence ID" value="MBB3957772.1"/>
    <property type="molecule type" value="Genomic_DNA"/>
</dbReference>
<dbReference type="PANTHER" id="PTHR23028">
    <property type="entry name" value="ACETYLTRANSFERASE"/>
    <property type="match status" value="1"/>
</dbReference>
<feature type="transmembrane region" description="Helical" evidence="1">
    <location>
        <begin position="58"/>
        <end position="75"/>
    </location>
</feature>
<reference evidence="3 4" key="1">
    <citation type="submission" date="2020-08" db="EMBL/GenBank/DDBJ databases">
        <title>Genomic Encyclopedia of Type Strains, Phase IV (KMG-IV): sequencing the most valuable type-strain genomes for metagenomic binning, comparative biology and taxonomic classification.</title>
        <authorList>
            <person name="Goeker M."/>
        </authorList>
    </citation>
    <scope>NUCLEOTIDE SEQUENCE [LARGE SCALE GENOMIC DNA]</scope>
    <source>
        <strain evidence="3 4">DSM 27057</strain>
    </source>
</reference>
<evidence type="ECO:0000256" key="1">
    <source>
        <dbReference type="SAM" id="Phobius"/>
    </source>
</evidence>
<protein>
    <submittedName>
        <fullName evidence="3">Peptidoglycan/LPS O-acetylase OafA/YrhL</fullName>
    </submittedName>
</protein>
<dbReference type="InterPro" id="IPR050879">
    <property type="entry name" value="Acyltransferase_3"/>
</dbReference>
<dbReference type="PANTHER" id="PTHR23028:SF131">
    <property type="entry name" value="BLR2367 PROTEIN"/>
    <property type="match status" value="1"/>
</dbReference>
<evidence type="ECO:0000313" key="3">
    <source>
        <dbReference type="EMBL" id="MBB3957772.1"/>
    </source>
</evidence>
<evidence type="ECO:0000259" key="2">
    <source>
        <dbReference type="Pfam" id="PF01757"/>
    </source>
</evidence>
<feature type="transmembrane region" description="Helical" evidence="1">
    <location>
        <begin position="206"/>
        <end position="226"/>
    </location>
</feature>
<keyword evidence="1" id="KW-0472">Membrane</keyword>
<feature type="transmembrane region" description="Helical" evidence="1">
    <location>
        <begin position="316"/>
        <end position="342"/>
    </location>
</feature>
<feature type="transmembrane region" description="Helical" evidence="1">
    <location>
        <begin position="232"/>
        <end position="253"/>
    </location>
</feature>
<dbReference type="Pfam" id="PF01757">
    <property type="entry name" value="Acyl_transf_3"/>
    <property type="match status" value="1"/>
</dbReference>
<keyword evidence="4" id="KW-1185">Reference proteome</keyword>
<name>A0A7W6CTW1_9SPHN</name>
<proteinExistence type="predicted"/>
<dbReference type="Proteomes" id="UP000548867">
    <property type="component" value="Unassembled WGS sequence"/>
</dbReference>